<proteinExistence type="predicted"/>
<dbReference type="Proteomes" id="UP000324917">
    <property type="component" value="Unassembled WGS sequence"/>
</dbReference>
<comment type="caution">
    <text evidence="1">The sequence shown here is derived from an EMBL/GenBank/DDBJ whole genome shotgun (WGS) entry which is preliminary data.</text>
</comment>
<organism evidence="1 2">
    <name type="scientific">Microcystis aeruginosa NIES-2520</name>
    <dbReference type="NCBI Taxonomy" id="2303982"/>
    <lineage>
        <taxon>Bacteria</taxon>
        <taxon>Bacillati</taxon>
        <taxon>Cyanobacteriota</taxon>
        <taxon>Cyanophyceae</taxon>
        <taxon>Oscillatoriophycideae</taxon>
        <taxon>Chroococcales</taxon>
        <taxon>Microcystaceae</taxon>
        <taxon>Microcystis</taxon>
    </lineage>
</organism>
<evidence type="ECO:0000313" key="2">
    <source>
        <dbReference type="Proteomes" id="UP000324917"/>
    </source>
</evidence>
<sequence>MIMTEQMNQESVYCPLSGSSRIVLVEKIAVSDLVSLYKKVLNCDVASEFGNIQEIDFYHSLESELYFFSPMITGSENFYEKIQVFDWYYYEHRNNTRKPCQVRLTRIKKSDFNKKSFSLSWIPCYSRG</sequence>
<dbReference type="AlphaFoldDB" id="A0A5A5RDJ7"/>
<protein>
    <submittedName>
        <fullName evidence="1">Uncharacterized protein</fullName>
    </submittedName>
</protein>
<evidence type="ECO:0000313" key="1">
    <source>
        <dbReference type="EMBL" id="GCA74160.1"/>
    </source>
</evidence>
<reference evidence="1 2" key="1">
    <citation type="submission" date="2018-09" db="EMBL/GenBank/DDBJ databases">
        <title>Evolutionary history of phycoerythrin pigmentation in the water bloom-forming cyanobacterium Microcystis aeruginosa.</title>
        <authorList>
            <person name="Tanabe Y."/>
            <person name="Tanabe Y."/>
            <person name="Yamaguchi H."/>
        </authorList>
    </citation>
    <scope>NUCLEOTIDE SEQUENCE [LARGE SCALE GENOMIC DNA]</scope>
    <source>
        <strain evidence="1 2">NIES-2520</strain>
    </source>
</reference>
<name>A0A5A5RDJ7_MICAE</name>
<gene>
    <name evidence="1" type="ORF">MiTe_00982</name>
</gene>
<accession>A0A5A5RDJ7</accession>
<dbReference type="EMBL" id="BHVP01000012">
    <property type="protein sequence ID" value="GCA74160.1"/>
    <property type="molecule type" value="Genomic_DNA"/>
</dbReference>